<sequence length="468" mass="52682">MIIISFSNIKYYSSSSSSSSNNNNNTNVNEILKNLPNPKIEIEKLIERSKLQSLTIDDDNIIKSSIEIDKLKFPFEIEQEYHNDGKGHILNFHNIDNSSRREDVTYLDNAGLKATVKSKSGSVYEGQVSDTGIPNGFGELQLSNGDFFLGMFKDGRREGRGRLVCKNGNHFDGDWENDQRNGSGKWITAEGITHEGQWKNDELHGYGIYSTKDFEIKGLWVQGKLVYGHQVLKENQMEYYGDFKDNLWTGSGRISFPNGSVFIGSLKHNTPNGTGSWYNKPENQMIENDHWLNGKPNGNGRLYQTGLLIEGSWNNGELQNGALYSQDNQSIYKGELKDYIPNGKGEEYYSDESVYKGSFVNGYKQGKGLMTWSNGSTYNGDWIKNLKIGSGVLKTIDGEIYQAEFKETLVDPSSSKTTLYGRGTYHKSDGSIYNGEFINGIPNGTGYYLKNQIRTNGLWKDGKLIKEL</sequence>
<dbReference type="Gene3D" id="2.20.110.10">
    <property type="entry name" value="Histone H3 K4-specific methyltransferase SET7/9 N-terminal domain"/>
    <property type="match status" value="4"/>
</dbReference>
<dbReference type="InParanoid" id="A0A151Z6F6"/>
<dbReference type="SUPFAM" id="SSF82185">
    <property type="entry name" value="Histone H3 K4-specific methyltransferase SET7/9 N-terminal domain"/>
    <property type="match status" value="4"/>
</dbReference>
<dbReference type="OrthoDB" id="18857at2759"/>
<evidence type="ECO:0008006" key="4">
    <source>
        <dbReference type="Google" id="ProtNLM"/>
    </source>
</evidence>
<evidence type="ECO:0000313" key="2">
    <source>
        <dbReference type="EMBL" id="KYQ89517.1"/>
    </source>
</evidence>
<dbReference type="FunCoup" id="A0A151Z6F6">
    <property type="interactions" value="3"/>
</dbReference>
<keyword evidence="3" id="KW-1185">Reference proteome</keyword>
<name>A0A151Z6F6_TIELA</name>
<dbReference type="PANTHER" id="PTHR43215:SF14">
    <property type="entry name" value="RADIAL SPOKE HEAD 1 HOMOLOG"/>
    <property type="match status" value="1"/>
</dbReference>
<dbReference type="PANTHER" id="PTHR43215">
    <property type="entry name" value="RADIAL SPOKE HEAD 1 HOMOLOG"/>
    <property type="match status" value="1"/>
</dbReference>
<accession>A0A151Z6F6</accession>
<dbReference type="SMART" id="SM00698">
    <property type="entry name" value="MORN"/>
    <property type="match status" value="10"/>
</dbReference>
<dbReference type="InterPro" id="IPR003409">
    <property type="entry name" value="MORN"/>
</dbReference>
<dbReference type="OMA" id="EIKGIWE"/>
<evidence type="ECO:0000313" key="3">
    <source>
        <dbReference type="Proteomes" id="UP000076078"/>
    </source>
</evidence>
<gene>
    <name evidence="2" type="ORF">DLAC_09465</name>
</gene>
<dbReference type="Proteomes" id="UP000076078">
    <property type="component" value="Unassembled WGS sequence"/>
</dbReference>
<organism evidence="2 3">
    <name type="scientific">Tieghemostelium lacteum</name>
    <name type="common">Slime mold</name>
    <name type="synonym">Dictyostelium lacteum</name>
    <dbReference type="NCBI Taxonomy" id="361077"/>
    <lineage>
        <taxon>Eukaryota</taxon>
        <taxon>Amoebozoa</taxon>
        <taxon>Evosea</taxon>
        <taxon>Eumycetozoa</taxon>
        <taxon>Dictyostelia</taxon>
        <taxon>Dictyosteliales</taxon>
        <taxon>Raperosteliaceae</taxon>
        <taxon>Tieghemostelium</taxon>
    </lineage>
</organism>
<protein>
    <recommendedName>
        <fullName evidence="4">MORN repeat-containing protein</fullName>
    </recommendedName>
</protein>
<reference evidence="2 3" key="1">
    <citation type="submission" date="2015-12" db="EMBL/GenBank/DDBJ databases">
        <title>Dictyostelia acquired genes for synthesis and detection of signals that induce cell-type specialization by lateral gene transfer from prokaryotes.</title>
        <authorList>
            <person name="Gloeckner G."/>
            <person name="Schaap P."/>
        </authorList>
    </citation>
    <scope>NUCLEOTIDE SEQUENCE [LARGE SCALE GENOMIC DNA]</scope>
    <source>
        <strain evidence="2 3">TK</strain>
    </source>
</reference>
<dbReference type="Pfam" id="PF02493">
    <property type="entry name" value="MORN"/>
    <property type="match status" value="10"/>
</dbReference>
<dbReference type="STRING" id="361077.A0A151Z6F6"/>
<evidence type="ECO:0000256" key="1">
    <source>
        <dbReference type="ARBA" id="ARBA00022737"/>
    </source>
</evidence>
<proteinExistence type="predicted"/>
<dbReference type="EMBL" id="LODT01000039">
    <property type="protein sequence ID" value="KYQ89517.1"/>
    <property type="molecule type" value="Genomic_DNA"/>
</dbReference>
<keyword evidence="1" id="KW-0677">Repeat</keyword>
<dbReference type="AlphaFoldDB" id="A0A151Z6F6"/>
<comment type="caution">
    <text evidence="2">The sequence shown here is derived from an EMBL/GenBank/DDBJ whole genome shotgun (WGS) entry which is preliminary data.</text>
</comment>